<organism evidence="2 3">
    <name type="scientific">Boletus edulis BED1</name>
    <dbReference type="NCBI Taxonomy" id="1328754"/>
    <lineage>
        <taxon>Eukaryota</taxon>
        <taxon>Fungi</taxon>
        <taxon>Dikarya</taxon>
        <taxon>Basidiomycota</taxon>
        <taxon>Agaricomycotina</taxon>
        <taxon>Agaricomycetes</taxon>
        <taxon>Agaricomycetidae</taxon>
        <taxon>Boletales</taxon>
        <taxon>Boletineae</taxon>
        <taxon>Boletaceae</taxon>
        <taxon>Boletoideae</taxon>
        <taxon>Boletus</taxon>
    </lineage>
</organism>
<comment type="caution">
    <text evidence="2">The sequence shown here is derived from an EMBL/GenBank/DDBJ whole genome shotgun (WGS) entry which is preliminary data.</text>
</comment>
<reference evidence="2" key="2">
    <citation type="journal article" date="2020" name="Nat. Commun.">
        <title>Large-scale genome sequencing of mycorrhizal fungi provides insights into the early evolution of symbiotic traits.</title>
        <authorList>
            <person name="Miyauchi S."/>
            <person name="Kiss E."/>
            <person name="Kuo A."/>
            <person name="Drula E."/>
            <person name="Kohler A."/>
            <person name="Sanchez-Garcia M."/>
            <person name="Morin E."/>
            <person name="Andreopoulos B."/>
            <person name="Barry K.W."/>
            <person name="Bonito G."/>
            <person name="Buee M."/>
            <person name="Carver A."/>
            <person name="Chen C."/>
            <person name="Cichocki N."/>
            <person name="Clum A."/>
            <person name="Culley D."/>
            <person name="Crous P.W."/>
            <person name="Fauchery L."/>
            <person name="Girlanda M."/>
            <person name="Hayes R.D."/>
            <person name="Keri Z."/>
            <person name="LaButti K."/>
            <person name="Lipzen A."/>
            <person name="Lombard V."/>
            <person name="Magnuson J."/>
            <person name="Maillard F."/>
            <person name="Murat C."/>
            <person name="Nolan M."/>
            <person name="Ohm R.A."/>
            <person name="Pangilinan J."/>
            <person name="Pereira M.F."/>
            <person name="Perotto S."/>
            <person name="Peter M."/>
            <person name="Pfister S."/>
            <person name="Riley R."/>
            <person name="Sitrit Y."/>
            <person name="Stielow J.B."/>
            <person name="Szollosi G."/>
            <person name="Zifcakova L."/>
            <person name="Stursova M."/>
            <person name="Spatafora J.W."/>
            <person name="Tedersoo L."/>
            <person name="Vaario L.M."/>
            <person name="Yamada A."/>
            <person name="Yan M."/>
            <person name="Wang P."/>
            <person name="Xu J."/>
            <person name="Bruns T."/>
            <person name="Baldrian P."/>
            <person name="Vilgalys R."/>
            <person name="Dunand C."/>
            <person name="Henrissat B."/>
            <person name="Grigoriev I.V."/>
            <person name="Hibbett D."/>
            <person name="Nagy L.G."/>
            <person name="Martin F.M."/>
        </authorList>
    </citation>
    <scope>NUCLEOTIDE SEQUENCE</scope>
    <source>
        <strain evidence="2">BED1</strain>
    </source>
</reference>
<feature type="non-terminal residue" evidence="2">
    <location>
        <position position="1"/>
    </location>
</feature>
<evidence type="ECO:0000313" key="2">
    <source>
        <dbReference type="EMBL" id="KAF8431164.1"/>
    </source>
</evidence>
<dbReference type="Proteomes" id="UP001194468">
    <property type="component" value="Unassembled WGS sequence"/>
</dbReference>
<keyword evidence="3" id="KW-1185">Reference proteome</keyword>
<dbReference type="InterPro" id="IPR008991">
    <property type="entry name" value="Translation_prot_SH3-like_sf"/>
</dbReference>
<evidence type="ECO:0000259" key="1">
    <source>
        <dbReference type="SMART" id="SM00739"/>
    </source>
</evidence>
<accession>A0AAD4G9W8</accession>
<sequence length="333" mass="37431">RFILEDLKPRVAGATIVSWLPRRLYLQASSPAEILHRMNTSHRGMVYNIVLVPPAEASRIFTTGPAFPCRSWVRIKSGEYRKDLAYVFTCDDDTVDVLVVPRARPYDIPGEDNTRALFDWQTAYDAGLELPAIENSRDILAFKCNGCSYFVGLLRMSFLKDDLEHVLLPHPEEFVMFTDAGIDKSLMEETGRLFSSQYWIEGDSIQSYSPELYGQKATIVAVDHRQQSVSLCLDDRIYDCPIVQQRRDFSAGDHVRVVAGPDHGFEGIVTQTFQDLLVLASATDLSGREVSANDFIVILKSEHSLGSCWFSLRGNVVPRSSMDNTRFGAPPLL</sequence>
<gene>
    <name evidence="2" type="ORF">L210DRAFT_879910</name>
</gene>
<name>A0AAD4G9W8_BOLED</name>
<dbReference type="SUPFAM" id="SSF50104">
    <property type="entry name" value="Translation proteins SH3-like domain"/>
    <property type="match status" value="1"/>
</dbReference>
<dbReference type="SMART" id="SM00739">
    <property type="entry name" value="KOW"/>
    <property type="match status" value="2"/>
</dbReference>
<reference evidence="2" key="1">
    <citation type="submission" date="2019-10" db="EMBL/GenBank/DDBJ databases">
        <authorList>
            <consortium name="DOE Joint Genome Institute"/>
            <person name="Kuo A."/>
            <person name="Miyauchi S."/>
            <person name="Kiss E."/>
            <person name="Drula E."/>
            <person name="Kohler A."/>
            <person name="Sanchez-Garcia M."/>
            <person name="Andreopoulos B."/>
            <person name="Barry K.W."/>
            <person name="Bonito G."/>
            <person name="Buee M."/>
            <person name="Carver A."/>
            <person name="Chen C."/>
            <person name="Cichocki N."/>
            <person name="Clum A."/>
            <person name="Culley D."/>
            <person name="Crous P.W."/>
            <person name="Fauchery L."/>
            <person name="Girlanda M."/>
            <person name="Hayes R."/>
            <person name="Keri Z."/>
            <person name="LaButti K."/>
            <person name="Lipzen A."/>
            <person name="Lombard V."/>
            <person name="Magnuson J."/>
            <person name="Maillard F."/>
            <person name="Morin E."/>
            <person name="Murat C."/>
            <person name="Nolan M."/>
            <person name="Ohm R."/>
            <person name="Pangilinan J."/>
            <person name="Pereira M."/>
            <person name="Perotto S."/>
            <person name="Peter M."/>
            <person name="Riley R."/>
            <person name="Sitrit Y."/>
            <person name="Stielow B."/>
            <person name="Szollosi G."/>
            <person name="Zifcakova L."/>
            <person name="Stursova M."/>
            <person name="Spatafora J.W."/>
            <person name="Tedersoo L."/>
            <person name="Vaario L.-M."/>
            <person name="Yamada A."/>
            <person name="Yan M."/>
            <person name="Wang P."/>
            <person name="Xu J."/>
            <person name="Bruns T."/>
            <person name="Baldrian P."/>
            <person name="Vilgalys R."/>
            <person name="Henrissat B."/>
            <person name="Grigoriev I.V."/>
            <person name="Hibbett D."/>
            <person name="Nagy L.G."/>
            <person name="Martin F.M."/>
        </authorList>
    </citation>
    <scope>NUCLEOTIDE SEQUENCE</scope>
    <source>
        <strain evidence="2">BED1</strain>
    </source>
</reference>
<dbReference type="EMBL" id="WHUW01000052">
    <property type="protein sequence ID" value="KAF8431164.1"/>
    <property type="molecule type" value="Genomic_DNA"/>
</dbReference>
<evidence type="ECO:0000313" key="3">
    <source>
        <dbReference type="Proteomes" id="UP001194468"/>
    </source>
</evidence>
<protein>
    <recommendedName>
        <fullName evidence="1">KOW domain-containing protein</fullName>
    </recommendedName>
</protein>
<dbReference type="Pfam" id="PF00467">
    <property type="entry name" value="KOW"/>
    <property type="match status" value="1"/>
</dbReference>
<dbReference type="InterPro" id="IPR005824">
    <property type="entry name" value="KOW"/>
</dbReference>
<proteinExistence type="predicted"/>
<feature type="domain" description="KOW" evidence="1">
    <location>
        <begin position="66"/>
        <end position="93"/>
    </location>
</feature>
<feature type="domain" description="KOW" evidence="1">
    <location>
        <begin position="248"/>
        <end position="275"/>
    </location>
</feature>
<dbReference type="AlphaFoldDB" id="A0AAD4G9W8"/>